<dbReference type="EMBL" id="CVRR01000005">
    <property type="protein sequence ID" value="CRL32773.1"/>
    <property type="molecule type" value="Genomic_DNA"/>
</dbReference>
<reference evidence="5" key="1">
    <citation type="submission" date="2015-05" db="EMBL/GenBank/DDBJ databases">
        <authorList>
            <consortium name="Pathogen Informatics"/>
        </authorList>
    </citation>
    <scope>NUCLEOTIDE SEQUENCE [LARGE SCALE GENOMIC DNA]</scope>
    <source>
        <strain evidence="3 6">2789STDY5608863</strain>
        <strain evidence="5">M72</strain>
    </source>
</reference>
<organism evidence="2 5">
    <name type="scientific">Roseburia faecis</name>
    <dbReference type="NCBI Taxonomy" id="301302"/>
    <lineage>
        <taxon>Bacteria</taxon>
        <taxon>Bacillati</taxon>
        <taxon>Bacillota</taxon>
        <taxon>Clostridia</taxon>
        <taxon>Lachnospirales</taxon>
        <taxon>Lachnospiraceae</taxon>
        <taxon>Roseburia</taxon>
    </lineage>
</organism>
<dbReference type="GeneID" id="99746935"/>
<evidence type="ECO:0000313" key="7">
    <source>
        <dbReference type="Proteomes" id="UP000446657"/>
    </source>
</evidence>
<evidence type="ECO:0000259" key="1">
    <source>
        <dbReference type="Pfam" id="PF05239"/>
    </source>
</evidence>
<dbReference type="NCBIfam" id="TIGR02888">
    <property type="entry name" value="spore_YlmC_YmxH"/>
    <property type="match status" value="1"/>
</dbReference>
<protein>
    <submittedName>
        <fullName evidence="3">Uncharacterized protein conserved in bacteria</fullName>
    </submittedName>
    <submittedName>
        <fullName evidence="4">YlmC/YmxH family sporulation protein</fullName>
    </submittedName>
</protein>
<evidence type="ECO:0000313" key="6">
    <source>
        <dbReference type="Proteomes" id="UP000095495"/>
    </source>
</evidence>
<dbReference type="EMBL" id="CYXV01000011">
    <property type="protein sequence ID" value="CUN06782.1"/>
    <property type="molecule type" value="Genomic_DNA"/>
</dbReference>
<evidence type="ECO:0000313" key="5">
    <source>
        <dbReference type="Proteomes" id="UP000049979"/>
    </source>
</evidence>
<dbReference type="AlphaFoldDB" id="A0A0M6WC31"/>
<dbReference type="SUPFAM" id="SSF50346">
    <property type="entry name" value="PRC-barrel domain"/>
    <property type="match status" value="1"/>
</dbReference>
<dbReference type="OrthoDB" id="6024937at2"/>
<accession>A0A0M6WC31</accession>
<dbReference type="Gene3D" id="2.30.30.240">
    <property type="entry name" value="PRC-barrel domain"/>
    <property type="match status" value="1"/>
</dbReference>
<dbReference type="InterPro" id="IPR027275">
    <property type="entry name" value="PRC-brl_dom"/>
</dbReference>
<dbReference type="PANTHER" id="PTHR40061:SF1">
    <property type="entry name" value="SPORULATION PROTEIN YLMC-RELATED"/>
    <property type="match status" value="1"/>
</dbReference>
<dbReference type="InterPro" id="IPR011033">
    <property type="entry name" value="PRC_barrel-like_sf"/>
</dbReference>
<evidence type="ECO:0000313" key="3">
    <source>
        <dbReference type="EMBL" id="CUN06782.1"/>
    </source>
</evidence>
<dbReference type="Proteomes" id="UP000095495">
    <property type="component" value="Unassembled WGS sequence"/>
</dbReference>
<evidence type="ECO:0000313" key="4">
    <source>
        <dbReference type="EMBL" id="MTR82136.1"/>
    </source>
</evidence>
<sequence>MRFSDLCEKEVVNVKDCRCLGSVRDLDIDKECGRILALIVPGPGKYLGCFCRDSEFFIPWAKVIRIGPDIILVEFDEKEMKHRIKG</sequence>
<name>A0A0M6WC31_9FIRM</name>
<dbReference type="RefSeq" id="WP_022046043.1">
    <property type="nucleotide sequence ID" value="NZ_CP173697.1"/>
</dbReference>
<dbReference type="Proteomes" id="UP000446657">
    <property type="component" value="Unassembled WGS sequence"/>
</dbReference>
<dbReference type="InterPro" id="IPR014238">
    <property type="entry name" value="Spore_YlmC/YmxH"/>
</dbReference>
<dbReference type="STRING" id="301302.ERS852420_02484"/>
<evidence type="ECO:0000313" key="2">
    <source>
        <dbReference type="EMBL" id="CRL32773.1"/>
    </source>
</evidence>
<reference evidence="4 7" key="3">
    <citation type="journal article" date="2019" name="Nat. Med.">
        <title>A library of human gut bacterial isolates paired with longitudinal multiomics data enables mechanistic microbiome research.</title>
        <authorList>
            <person name="Poyet M."/>
            <person name="Groussin M."/>
            <person name="Gibbons S.M."/>
            <person name="Avila-Pacheco J."/>
            <person name="Jiang X."/>
            <person name="Kearney S.M."/>
            <person name="Perrotta A.R."/>
            <person name="Berdy B."/>
            <person name="Zhao S."/>
            <person name="Lieberman T.D."/>
            <person name="Swanson P.K."/>
            <person name="Smith M."/>
            <person name="Roesemann S."/>
            <person name="Alexander J.E."/>
            <person name="Rich S.A."/>
            <person name="Livny J."/>
            <person name="Vlamakis H."/>
            <person name="Clish C."/>
            <person name="Bullock K."/>
            <person name="Deik A."/>
            <person name="Scott J."/>
            <person name="Pierce K.A."/>
            <person name="Xavier R.J."/>
            <person name="Alm E.J."/>
        </authorList>
    </citation>
    <scope>NUCLEOTIDE SEQUENCE [LARGE SCALE GENOMIC DNA]</scope>
    <source>
        <strain evidence="4 7">BIOML-A1</strain>
    </source>
</reference>
<gene>
    <name evidence="3" type="ORF">ERS852420_02484</name>
    <name evidence="4" type="ORF">GMD30_10615</name>
    <name evidence="2" type="ORF">M72_00371</name>
</gene>
<reference evidence="2" key="2">
    <citation type="submission" date="2015-05" db="EMBL/GenBank/DDBJ databases">
        <authorList>
            <person name="Wang D.B."/>
            <person name="Wang M."/>
        </authorList>
    </citation>
    <scope>NUCLEOTIDE SEQUENCE [LARGE SCALE GENOMIC DNA]</scope>
    <source>
        <strain evidence="2">M72</strain>
    </source>
</reference>
<feature type="domain" description="PRC-barrel" evidence="1">
    <location>
        <begin position="1"/>
        <end position="79"/>
    </location>
</feature>
<proteinExistence type="predicted"/>
<keyword evidence="5" id="KW-1185">Reference proteome</keyword>
<dbReference type="EMBL" id="WNAL01000020">
    <property type="protein sequence ID" value="MTR82136.1"/>
    <property type="molecule type" value="Genomic_DNA"/>
</dbReference>
<dbReference type="Pfam" id="PF05239">
    <property type="entry name" value="PRC"/>
    <property type="match status" value="1"/>
</dbReference>
<dbReference type="PANTHER" id="PTHR40061">
    <property type="entry name" value="SPORULATION PROTEIN YLMC-RELATED"/>
    <property type="match status" value="1"/>
</dbReference>
<dbReference type="Proteomes" id="UP000049979">
    <property type="component" value="Unassembled WGS sequence"/>
</dbReference>